<dbReference type="InterPro" id="IPR030827">
    <property type="entry name" value="Myo_inos_IolG"/>
</dbReference>
<dbReference type="Gene3D" id="3.40.50.720">
    <property type="entry name" value="NAD(P)-binding Rossmann-like Domain"/>
    <property type="match status" value="1"/>
</dbReference>
<dbReference type="RefSeq" id="WP_309759301.1">
    <property type="nucleotide sequence ID" value="NZ_JAVDSY010000004.1"/>
</dbReference>
<dbReference type="EC" id="1.1.1.18" evidence="5"/>
<dbReference type="AlphaFoldDB" id="A0AAJ2EX15"/>
<dbReference type="PANTHER" id="PTHR42840:SF3">
    <property type="entry name" value="BINDING ROSSMANN FOLD OXIDOREDUCTASE, PUTATIVE (AFU_ORTHOLOGUE AFUA_2G10240)-RELATED"/>
    <property type="match status" value="1"/>
</dbReference>
<reference evidence="5" key="1">
    <citation type="submission" date="2023-08" db="EMBL/GenBank/DDBJ databases">
        <title>Functional and genomic diversity of the sorghum phyllosphere microbiome.</title>
        <authorList>
            <person name="Shade A."/>
        </authorList>
    </citation>
    <scope>NUCLEOTIDE SEQUENCE</scope>
    <source>
        <strain evidence="5">SORGH_AS_0201</strain>
    </source>
</reference>
<feature type="domain" description="GFO/IDH/MocA-like oxidoreductase" evidence="4">
    <location>
        <begin position="129"/>
        <end position="248"/>
    </location>
</feature>
<dbReference type="GO" id="GO:0000166">
    <property type="term" value="F:nucleotide binding"/>
    <property type="evidence" value="ECO:0007669"/>
    <property type="project" value="InterPro"/>
</dbReference>
<dbReference type="InterPro" id="IPR000683">
    <property type="entry name" value="Gfo/Idh/MocA-like_OxRdtase_N"/>
</dbReference>
<dbReference type="Pfam" id="PF01408">
    <property type="entry name" value="GFO_IDH_MocA"/>
    <property type="match status" value="1"/>
</dbReference>
<name>A0AAJ2EX15_9PSED</name>
<evidence type="ECO:0000259" key="4">
    <source>
        <dbReference type="Pfam" id="PF22725"/>
    </source>
</evidence>
<evidence type="ECO:0000313" key="6">
    <source>
        <dbReference type="Proteomes" id="UP001268036"/>
    </source>
</evidence>
<comment type="caution">
    <text evidence="5">The sequence shown here is derived from an EMBL/GenBank/DDBJ whole genome shotgun (WGS) entry which is preliminary data.</text>
</comment>
<dbReference type="SUPFAM" id="SSF51735">
    <property type="entry name" value="NAD(P)-binding Rossmann-fold domains"/>
    <property type="match status" value="1"/>
</dbReference>
<sequence>MLRFALFGAGRIGRLHADTLSRHPAAQLAYVYDVHRPSAEQVAGLHGARVATDVAEALADPAVDAVLIASSTDTHVDLLEQAVKAGKAVLCEKPIDLDFARVQACRQQLEGTDRPIQIGFNRRFDPGHLALREALQAGEIGNLEQLIITSRDPGLPSLDYLRSSGGLFRDMLIHDFDMARFILGEEPVKLCAYGSALVAPEVAEVGDIDSVMVILETASGRLCHINGSRRACYGYDQRIEALGSRGMLVSGNRHRTPLERYSDNSAAAREPLMNFFIDRYEEAYRAQVGAFVTAVEQGAAIQPSFEDGYQAQRLAEAAIESLRSGASVTL</sequence>
<dbReference type="InterPro" id="IPR055170">
    <property type="entry name" value="GFO_IDH_MocA-like_dom"/>
</dbReference>
<dbReference type="Proteomes" id="UP001268036">
    <property type="component" value="Unassembled WGS sequence"/>
</dbReference>
<protein>
    <submittedName>
        <fullName evidence="5">Myo-inositol 2-dehydrogenase/D-chiro-inositol 1-dehydrogenase</fullName>
        <ecNumber evidence="5">1.1.1.18</ecNumber>
        <ecNumber evidence="5">1.1.1.369</ecNumber>
    </submittedName>
</protein>
<evidence type="ECO:0000256" key="1">
    <source>
        <dbReference type="ARBA" id="ARBA00010928"/>
    </source>
</evidence>
<dbReference type="GO" id="GO:0050112">
    <property type="term" value="F:inositol 2-dehydrogenase (NAD+) activity"/>
    <property type="evidence" value="ECO:0007669"/>
    <property type="project" value="UniProtKB-EC"/>
</dbReference>
<dbReference type="InterPro" id="IPR036291">
    <property type="entry name" value="NAD(P)-bd_dom_sf"/>
</dbReference>
<proteinExistence type="inferred from homology"/>
<evidence type="ECO:0000259" key="3">
    <source>
        <dbReference type="Pfam" id="PF01408"/>
    </source>
</evidence>
<feature type="domain" description="Gfo/Idh/MocA-like oxidoreductase N-terminal" evidence="3">
    <location>
        <begin position="2"/>
        <end position="119"/>
    </location>
</feature>
<dbReference type="SUPFAM" id="SSF55347">
    <property type="entry name" value="Glyceraldehyde-3-phosphate dehydrogenase-like, C-terminal domain"/>
    <property type="match status" value="1"/>
</dbReference>
<organism evidence="5 6">
    <name type="scientific">Pseudomonas oryzihabitans</name>
    <dbReference type="NCBI Taxonomy" id="47885"/>
    <lineage>
        <taxon>Bacteria</taxon>
        <taxon>Pseudomonadati</taxon>
        <taxon>Pseudomonadota</taxon>
        <taxon>Gammaproteobacteria</taxon>
        <taxon>Pseudomonadales</taxon>
        <taxon>Pseudomonadaceae</taxon>
        <taxon>Pseudomonas</taxon>
    </lineage>
</organism>
<comment type="similarity">
    <text evidence="1">Belongs to the Gfo/Idh/MocA family.</text>
</comment>
<gene>
    <name evidence="5" type="ORF">QE440_002805</name>
</gene>
<accession>A0AAJ2EX15</accession>
<dbReference type="Gene3D" id="3.30.360.10">
    <property type="entry name" value="Dihydrodipicolinate Reductase, domain 2"/>
    <property type="match status" value="1"/>
</dbReference>
<evidence type="ECO:0000313" key="5">
    <source>
        <dbReference type="EMBL" id="MDR6235064.1"/>
    </source>
</evidence>
<dbReference type="EC" id="1.1.1.369" evidence="5"/>
<dbReference type="NCBIfam" id="TIGR04380">
    <property type="entry name" value="myo_inos_iolG"/>
    <property type="match status" value="1"/>
</dbReference>
<keyword evidence="2 5" id="KW-0560">Oxidoreductase</keyword>
<dbReference type="Pfam" id="PF22725">
    <property type="entry name" value="GFO_IDH_MocA_C3"/>
    <property type="match status" value="1"/>
</dbReference>
<dbReference type="PANTHER" id="PTHR42840">
    <property type="entry name" value="NAD(P)-BINDING ROSSMANN-FOLD SUPERFAMILY PROTEIN-RELATED"/>
    <property type="match status" value="1"/>
</dbReference>
<evidence type="ECO:0000256" key="2">
    <source>
        <dbReference type="ARBA" id="ARBA00023002"/>
    </source>
</evidence>
<dbReference type="EMBL" id="JAVJAF010000001">
    <property type="protein sequence ID" value="MDR6235064.1"/>
    <property type="molecule type" value="Genomic_DNA"/>
</dbReference>